<sequence>MRRTYHNVASRGHDLWPIRKALTLSDVDITHPFLTLPRQPVEDHIVVHLTPQDRDHLRNVEHVSVNAQDDDTGGMYVMKLKWRGSYYNLIGKWGKIVRGKGLDVGREIKIRWANGCLHFSVSPQQNVVIQQMQIVAAPQEPQQWPITKVLTLSDVDINHPFLPLPRRPVEDHILVYLTPQERELLRNEEQVNVNALDYDTGELYVMKLKWRGNYYNLIGKWGKIIRRKGLGVGKEIKIRWANKCLHFSVPQEQNSAAPVVLDQWPIKKALTLSDVDTNHPFLTLPGKSVEDHILLHWTQQTREKLRNERQLNINAQDFDTVLEKRLGYAGIMGSCSSQFRNNICTNDEDVSPKDILHFLKPFLVETNPCGCIQTSANHVHQASSRMNLVAELLPQRPSQLDYQRGFLILKGDYSHDKAWISVLLKPN</sequence>
<name>A0ACC0IKE3_9ERIC</name>
<protein>
    <submittedName>
        <fullName evidence="1">B3 domain-containing protein</fullName>
    </submittedName>
</protein>
<evidence type="ECO:0000313" key="2">
    <source>
        <dbReference type="Proteomes" id="UP001060215"/>
    </source>
</evidence>
<evidence type="ECO:0000313" key="1">
    <source>
        <dbReference type="EMBL" id="KAI8025846.1"/>
    </source>
</evidence>
<dbReference type="Proteomes" id="UP001060215">
    <property type="component" value="Chromosome 3"/>
</dbReference>
<accession>A0ACC0IKE3</accession>
<keyword evidence="2" id="KW-1185">Reference proteome</keyword>
<proteinExistence type="predicted"/>
<comment type="caution">
    <text evidence="1">The sequence shown here is derived from an EMBL/GenBank/DDBJ whole genome shotgun (WGS) entry which is preliminary data.</text>
</comment>
<organism evidence="1 2">
    <name type="scientific">Camellia lanceoleosa</name>
    <dbReference type="NCBI Taxonomy" id="1840588"/>
    <lineage>
        <taxon>Eukaryota</taxon>
        <taxon>Viridiplantae</taxon>
        <taxon>Streptophyta</taxon>
        <taxon>Embryophyta</taxon>
        <taxon>Tracheophyta</taxon>
        <taxon>Spermatophyta</taxon>
        <taxon>Magnoliopsida</taxon>
        <taxon>eudicotyledons</taxon>
        <taxon>Gunneridae</taxon>
        <taxon>Pentapetalae</taxon>
        <taxon>asterids</taxon>
        <taxon>Ericales</taxon>
        <taxon>Theaceae</taxon>
        <taxon>Camellia</taxon>
    </lineage>
</organism>
<gene>
    <name evidence="1" type="ORF">LOK49_LG02G02834</name>
</gene>
<dbReference type="EMBL" id="CM045760">
    <property type="protein sequence ID" value="KAI8025846.1"/>
    <property type="molecule type" value="Genomic_DNA"/>
</dbReference>
<reference evidence="1 2" key="1">
    <citation type="journal article" date="2022" name="Plant J.">
        <title>Chromosome-level genome of Camellia lanceoleosa provides a valuable resource for understanding genome evolution and self-incompatibility.</title>
        <authorList>
            <person name="Gong W."/>
            <person name="Xiao S."/>
            <person name="Wang L."/>
            <person name="Liao Z."/>
            <person name="Chang Y."/>
            <person name="Mo W."/>
            <person name="Hu G."/>
            <person name="Li W."/>
            <person name="Zhao G."/>
            <person name="Zhu H."/>
            <person name="Hu X."/>
            <person name="Ji K."/>
            <person name="Xiang X."/>
            <person name="Song Q."/>
            <person name="Yuan D."/>
            <person name="Jin S."/>
            <person name="Zhang L."/>
        </authorList>
    </citation>
    <scope>NUCLEOTIDE SEQUENCE [LARGE SCALE GENOMIC DNA]</scope>
    <source>
        <strain evidence="1">SQ_2022a</strain>
    </source>
</reference>